<dbReference type="AlphaFoldDB" id="A0A0A9BXW2"/>
<protein>
    <submittedName>
        <fullName evidence="1">Uncharacterized protein</fullName>
    </submittedName>
</protein>
<reference evidence="1" key="2">
    <citation type="journal article" date="2015" name="Data Brief">
        <title>Shoot transcriptome of the giant reed, Arundo donax.</title>
        <authorList>
            <person name="Barrero R.A."/>
            <person name="Guerrero F.D."/>
            <person name="Moolhuijzen P."/>
            <person name="Goolsby J.A."/>
            <person name="Tidwell J."/>
            <person name="Bellgard S.E."/>
            <person name="Bellgard M.I."/>
        </authorList>
    </citation>
    <scope>NUCLEOTIDE SEQUENCE</scope>
    <source>
        <tissue evidence="1">Shoot tissue taken approximately 20 cm above the soil surface</tissue>
    </source>
</reference>
<name>A0A0A9BXW2_ARUDO</name>
<dbReference type="EMBL" id="GBRH01228991">
    <property type="protein sequence ID" value="JAD68904.1"/>
    <property type="molecule type" value="Transcribed_RNA"/>
</dbReference>
<sequence length="31" mass="3654">MIYNAKIIFFIKIYSHQSQTSVVLGYVQNTF</sequence>
<proteinExistence type="predicted"/>
<reference evidence="1" key="1">
    <citation type="submission" date="2014-09" db="EMBL/GenBank/DDBJ databases">
        <authorList>
            <person name="Magalhaes I.L.F."/>
            <person name="Oliveira U."/>
            <person name="Santos F.R."/>
            <person name="Vidigal T.H.D.A."/>
            <person name="Brescovit A.D."/>
            <person name="Santos A.J."/>
        </authorList>
    </citation>
    <scope>NUCLEOTIDE SEQUENCE</scope>
    <source>
        <tissue evidence="1">Shoot tissue taken approximately 20 cm above the soil surface</tissue>
    </source>
</reference>
<evidence type="ECO:0000313" key="1">
    <source>
        <dbReference type="EMBL" id="JAD68904.1"/>
    </source>
</evidence>
<accession>A0A0A9BXW2</accession>
<organism evidence="1">
    <name type="scientific">Arundo donax</name>
    <name type="common">Giant reed</name>
    <name type="synonym">Donax arundinaceus</name>
    <dbReference type="NCBI Taxonomy" id="35708"/>
    <lineage>
        <taxon>Eukaryota</taxon>
        <taxon>Viridiplantae</taxon>
        <taxon>Streptophyta</taxon>
        <taxon>Embryophyta</taxon>
        <taxon>Tracheophyta</taxon>
        <taxon>Spermatophyta</taxon>
        <taxon>Magnoliopsida</taxon>
        <taxon>Liliopsida</taxon>
        <taxon>Poales</taxon>
        <taxon>Poaceae</taxon>
        <taxon>PACMAD clade</taxon>
        <taxon>Arundinoideae</taxon>
        <taxon>Arundineae</taxon>
        <taxon>Arundo</taxon>
    </lineage>
</organism>